<protein>
    <submittedName>
        <fullName evidence="1">Uncharacterized protein</fullName>
    </submittedName>
</protein>
<proteinExistence type="predicted"/>
<organism evidence="1 2">
    <name type="scientific">Trichonephila clavata</name>
    <name type="common">Joro spider</name>
    <name type="synonym">Nephila clavata</name>
    <dbReference type="NCBI Taxonomy" id="2740835"/>
    <lineage>
        <taxon>Eukaryota</taxon>
        <taxon>Metazoa</taxon>
        <taxon>Ecdysozoa</taxon>
        <taxon>Arthropoda</taxon>
        <taxon>Chelicerata</taxon>
        <taxon>Arachnida</taxon>
        <taxon>Araneae</taxon>
        <taxon>Araneomorphae</taxon>
        <taxon>Entelegynae</taxon>
        <taxon>Araneoidea</taxon>
        <taxon>Nephilidae</taxon>
        <taxon>Trichonephila</taxon>
    </lineage>
</organism>
<keyword evidence="2" id="KW-1185">Reference proteome</keyword>
<dbReference type="AlphaFoldDB" id="A0A8X6M047"/>
<evidence type="ECO:0000313" key="1">
    <source>
        <dbReference type="EMBL" id="GFR29231.1"/>
    </source>
</evidence>
<name>A0A8X6M047_TRICU</name>
<accession>A0A8X6M047</accession>
<sequence length="84" mass="9490">MTGELFSSCRSLPNAGVYPSPRTDCFFPHFRLARADLGCSNGVLLLAKKVLSVTRKDGSRFSPYLRMKENNYYHIVLFTLSGRN</sequence>
<comment type="caution">
    <text evidence="1">The sequence shown here is derived from an EMBL/GenBank/DDBJ whole genome shotgun (WGS) entry which is preliminary data.</text>
</comment>
<reference evidence="1" key="1">
    <citation type="submission" date="2020-07" db="EMBL/GenBank/DDBJ databases">
        <title>Multicomponent nature underlies the extraordinary mechanical properties of spider dragline silk.</title>
        <authorList>
            <person name="Kono N."/>
            <person name="Nakamura H."/>
            <person name="Mori M."/>
            <person name="Yoshida Y."/>
            <person name="Ohtoshi R."/>
            <person name="Malay A.D."/>
            <person name="Moran D.A.P."/>
            <person name="Tomita M."/>
            <person name="Numata K."/>
            <person name="Arakawa K."/>
        </authorList>
    </citation>
    <scope>NUCLEOTIDE SEQUENCE</scope>
</reference>
<dbReference type="Proteomes" id="UP000887116">
    <property type="component" value="Unassembled WGS sequence"/>
</dbReference>
<evidence type="ECO:0000313" key="2">
    <source>
        <dbReference type="Proteomes" id="UP000887116"/>
    </source>
</evidence>
<dbReference type="EMBL" id="BMAO01029075">
    <property type="protein sequence ID" value="GFR29231.1"/>
    <property type="molecule type" value="Genomic_DNA"/>
</dbReference>
<gene>
    <name evidence="1" type="ORF">TNCT_4971</name>
</gene>